<evidence type="ECO:0000313" key="1">
    <source>
        <dbReference type="EMBL" id="KRH94812.1"/>
    </source>
</evidence>
<dbReference type="AlphaFoldDB" id="A0A0R0LZY0"/>
<dbReference type="VEuPathDB" id="MicrosporidiaDB:M153_1370005758"/>
<accession>A0A0R0LZY0</accession>
<reference evidence="1 2" key="1">
    <citation type="submission" date="2015-07" db="EMBL/GenBank/DDBJ databases">
        <title>The genome of Pseudoloma neurophilia, a relevant intracellular parasite of the zebrafish.</title>
        <authorList>
            <person name="Ndikumana S."/>
            <person name="Pelin A."/>
            <person name="Sanders J."/>
            <person name="Corradi N."/>
        </authorList>
    </citation>
    <scope>NUCLEOTIDE SEQUENCE [LARGE SCALE GENOMIC DNA]</scope>
    <source>
        <strain evidence="1 2">MK1</strain>
    </source>
</reference>
<proteinExistence type="predicted"/>
<organism evidence="1 2">
    <name type="scientific">Pseudoloma neurophilia</name>
    <dbReference type="NCBI Taxonomy" id="146866"/>
    <lineage>
        <taxon>Eukaryota</taxon>
        <taxon>Fungi</taxon>
        <taxon>Fungi incertae sedis</taxon>
        <taxon>Microsporidia</taxon>
        <taxon>Pseudoloma</taxon>
    </lineage>
</organism>
<keyword evidence="2" id="KW-1185">Reference proteome</keyword>
<evidence type="ECO:0000313" key="2">
    <source>
        <dbReference type="Proteomes" id="UP000051530"/>
    </source>
</evidence>
<dbReference type="Proteomes" id="UP000051530">
    <property type="component" value="Unassembled WGS sequence"/>
</dbReference>
<comment type="caution">
    <text evidence="1">The sequence shown here is derived from an EMBL/GenBank/DDBJ whole genome shotgun (WGS) entry which is preliminary data.</text>
</comment>
<name>A0A0R0LZY0_9MICR</name>
<protein>
    <submittedName>
        <fullName evidence="1">Uncharacterized protein</fullName>
    </submittedName>
</protein>
<gene>
    <name evidence="1" type="ORF">M153_1370005758</name>
</gene>
<dbReference type="EMBL" id="LGUB01000028">
    <property type="protein sequence ID" value="KRH94812.1"/>
    <property type="molecule type" value="Genomic_DNA"/>
</dbReference>
<sequence length="118" mass="13794">MISEKKKIKHKISSDCISIARELNPDNISAFTIAQIYLQSYNIVILLYYQNLIREFLRLEHVSTKKSIDDISTHDSQECFEKHAKVDDQRKRKLSQIITFKNPGQTEKLLLNDITNID</sequence>